<comment type="caution">
    <text evidence="2">The sequence shown here is derived from an EMBL/GenBank/DDBJ whole genome shotgun (WGS) entry which is preliminary data.</text>
</comment>
<evidence type="ECO:0000313" key="3">
    <source>
        <dbReference type="Proteomes" id="UP001496627"/>
    </source>
</evidence>
<evidence type="ECO:0000313" key="2">
    <source>
        <dbReference type="EMBL" id="MEQ1409237.1"/>
    </source>
</evidence>
<dbReference type="Pfam" id="PF13192">
    <property type="entry name" value="Thioredoxin_3"/>
    <property type="match status" value="1"/>
</dbReference>
<dbReference type="EMBL" id="JBEAAL010000038">
    <property type="protein sequence ID" value="MEQ1409237.1"/>
    <property type="molecule type" value="Genomic_DNA"/>
</dbReference>
<proteinExistence type="predicted"/>
<feature type="domain" description="Thioredoxin-like fold" evidence="1">
    <location>
        <begin position="2"/>
        <end position="44"/>
    </location>
</feature>
<accession>A0ABV0MBG2</accession>
<evidence type="ECO:0000259" key="1">
    <source>
        <dbReference type="Pfam" id="PF13192"/>
    </source>
</evidence>
<keyword evidence="3" id="KW-1185">Reference proteome</keyword>
<protein>
    <submittedName>
        <fullName evidence="2">Thioredoxin family protein</fullName>
    </submittedName>
</protein>
<dbReference type="InterPro" id="IPR012336">
    <property type="entry name" value="Thioredoxin-like_fold"/>
</dbReference>
<name>A0ABV0MBG2_9HYPH</name>
<reference evidence="2 3" key="1">
    <citation type="submission" date="2024-05" db="EMBL/GenBank/DDBJ databases">
        <title>Neorhizobium sp. Rsf11, a plant growth promoting and heavy metal resistant PAH-degrader.</title>
        <authorList>
            <person name="Golubev S.N."/>
            <person name="Muratova A.Y."/>
            <person name="Markelova M.I."/>
        </authorList>
    </citation>
    <scope>NUCLEOTIDE SEQUENCE [LARGE SCALE GENOMIC DNA]</scope>
    <source>
        <strain evidence="2 3">Rsf11</strain>
    </source>
</reference>
<dbReference type="Gene3D" id="3.40.30.10">
    <property type="entry name" value="Glutaredoxin"/>
    <property type="match status" value="1"/>
</dbReference>
<gene>
    <name evidence="2" type="ORF">ABK249_30475</name>
</gene>
<sequence length="55" mass="6063">MMKDTAVKFGVNVKVEKAIDHAEIAKFGIASEPGIVTDGKIVHTDRRRKTPSRRG</sequence>
<dbReference type="Proteomes" id="UP001496627">
    <property type="component" value="Unassembled WGS sequence"/>
</dbReference>
<organism evidence="2 3">
    <name type="scientific">Neorhizobium phenanthreniclasticum</name>
    <dbReference type="NCBI Taxonomy" id="3157917"/>
    <lineage>
        <taxon>Bacteria</taxon>
        <taxon>Pseudomonadati</taxon>
        <taxon>Pseudomonadota</taxon>
        <taxon>Alphaproteobacteria</taxon>
        <taxon>Hyphomicrobiales</taxon>
        <taxon>Rhizobiaceae</taxon>
        <taxon>Rhizobium/Agrobacterium group</taxon>
        <taxon>Neorhizobium</taxon>
    </lineage>
</organism>